<comment type="caution">
    <text evidence="1">The sequence shown here is derived from an EMBL/GenBank/DDBJ whole genome shotgun (WGS) entry which is preliminary data.</text>
</comment>
<accession>A0AAD4I5U7</accession>
<sequence length="180" mass="20843">MLIKFKAFSVGLDATPTCALPSWEDGLLHYGATLEEIEDSGQYNPYEWTSDDGLAARKQFWDDNTDSAIPHTNLVVRGIADLRFYISGDRILSLMYRKQMWKLDFESGPGDLIVSLASFETFTSHLTCDIWFERKERRFSEFKEAGVWLLRPARFGSDQEFRLMAFLAFVEEDELPFYAH</sequence>
<name>A0AAD4I5U7_9PLEO</name>
<dbReference type="Proteomes" id="UP001199106">
    <property type="component" value="Unassembled WGS sequence"/>
</dbReference>
<dbReference type="AlphaFoldDB" id="A0AAD4I5U7"/>
<reference evidence="1" key="1">
    <citation type="submission" date="2021-07" db="EMBL/GenBank/DDBJ databases">
        <title>Genome Resource of American Ginseng Black Spot Pathogen Alternaria panax.</title>
        <authorList>
            <person name="Qiu C."/>
            <person name="Wang W."/>
            <person name="Liu Z."/>
        </authorList>
    </citation>
    <scope>NUCLEOTIDE SEQUENCE</scope>
    <source>
        <strain evidence="1">BNCC115425</strain>
    </source>
</reference>
<gene>
    <name evidence="1" type="ORF">G6011_08093</name>
</gene>
<dbReference type="EMBL" id="JAANER010000004">
    <property type="protein sequence ID" value="KAG9190005.1"/>
    <property type="molecule type" value="Genomic_DNA"/>
</dbReference>
<evidence type="ECO:0000313" key="2">
    <source>
        <dbReference type="Proteomes" id="UP001199106"/>
    </source>
</evidence>
<proteinExistence type="predicted"/>
<evidence type="ECO:0000313" key="1">
    <source>
        <dbReference type="EMBL" id="KAG9190005.1"/>
    </source>
</evidence>
<organism evidence="1 2">
    <name type="scientific">Alternaria panax</name>
    <dbReference type="NCBI Taxonomy" id="48097"/>
    <lineage>
        <taxon>Eukaryota</taxon>
        <taxon>Fungi</taxon>
        <taxon>Dikarya</taxon>
        <taxon>Ascomycota</taxon>
        <taxon>Pezizomycotina</taxon>
        <taxon>Dothideomycetes</taxon>
        <taxon>Pleosporomycetidae</taxon>
        <taxon>Pleosporales</taxon>
        <taxon>Pleosporineae</taxon>
        <taxon>Pleosporaceae</taxon>
        <taxon>Alternaria</taxon>
        <taxon>Alternaria sect. Panax</taxon>
    </lineage>
</organism>
<protein>
    <submittedName>
        <fullName evidence="1">Uncharacterized protein</fullName>
    </submittedName>
</protein>
<keyword evidence="2" id="KW-1185">Reference proteome</keyword>